<comment type="caution">
    <text evidence="1">The sequence shown here is derived from an EMBL/GenBank/DDBJ whole genome shotgun (WGS) entry which is preliminary data.</text>
</comment>
<evidence type="ECO:0008006" key="3">
    <source>
        <dbReference type="Google" id="ProtNLM"/>
    </source>
</evidence>
<evidence type="ECO:0000313" key="1">
    <source>
        <dbReference type="EMBL" id="MEJ1088484.1"/>
    </source>
</evidence>
<dbReference type="InterPro" id="IPR050789">
    <property type="entry name" value="Diverse_Enzym_Activities"/>
</dbReference>
<proteinExistence type="predicted"/>
<dbReference type="InterPro" id="IPR012338">
    <property type="entry name" value="Beta-lactam/transpept-like"/>
</dbReference>
<accession>A0ABU8LAW8</accession>
<reference evidence="1 2" key="1">
    <citation type="submission" date="2024-02" db="EMBL/GenBank/DDBJ databases">
        <authorList>
            <person name="Saticioglu I.B."/>
        </authorList>
    </citation>
    <scope>NUCLEOTIDE SEQUENCE [LARGE SCALE GENOMIC DNA]</scope>
    <source>
        <strain evidence="1 2">Mu-80</strain>
    </source>
</reference>
<dbReference type="SUPFAM" id="SSF56601">
    <property type="entry name" value="beta-lactamase/transpeptidase-like"/>
    <property type="match status" value="1"/>
</dbReference>
<name>A0ABU8LAW8_9MICO</name>
<dbReference type="Gene3D" id="2.60.120.260">
    <property type="entry name" value="Galactose-binding domain-like"/>
    <property type="match status" value="1"/>
</dbReference>
<keyword evidence="2" id="KW-1185">Reference proteome</keyword>
<dbReference type="EMBL" id="JBBDGM010000006">
    <property type="protein sequence ID" value="MEJ1088484.1"/>
    <property type="molecule type" value="Genomic_DNA"/>
</dbReference>
<dbReference type="PANTHER" id="PTHR43283">
    <property type="entry name" value="BETA-LACTAMASE-RELATED"/>
    <property type="match status" value="1"/>
</dbReference>
<dbReference type="Gene3D" id="3.40.710.10">
    <property type="entry name" value="DD-peptidase/beta-lactamase superfamily"/>
    <property type="match status" value="1"/>
</dbReference>
<evidence type="ECO:0000313" key="2">
    <source>
        <dbReference type="Proteomes" id="UP001371224"/>
    </source>
</evidence>
<dbReference type="RefSeq" id="WP_337332146.1">
    <property type="nucleotide sequence ID" value="NZ_JBBDGM010000006.1"/>
</dbReference>
<sequence>MTTDVTAVAADGLGPLDGDGAVTRTVLTAAHLQTGTPTGAVDSEAFGLPDRAANPVSTFEGTLTIADAAAVGGFASVKDPYGYASNPQVRHLPDFSATLVQNGSYLIPVERGVQITGSSVWNVALGVGRVWNENADGSLTRAALPFSLIERNANCTHNGLLTFLFSDSQTSQLRYQITSETCEYFQFDMWGQLPVTLAQTSVPEADAVRAAFSDELASRLPTRPLSQLASDYPAAGIDVSAFGAGITPSARTGLGFVYDGVNYVADCPTRAGAHPFCSEVLMPSYSTAKTAFGTLALLRLAQKYGPEVADELITDHIPQAAAKPAWSDVTIRDALDMATGNYTSAGYEVDEAGSTMSNFFLAESEAQKTATALSFPRKSAPGTTWVYHTSDTYLAVQAMQAVLREQEGSTADLFRMLRDEVLIPAGIGADSLTTLRTDNSPAGAAFGCYGLFWTQDSIAKLAQLIGPHRGQADGVQLLHPGLLDAAMQRDTADRGLAVTGVTGMRYNAAVWAKDFSSSDDASFTSEFTVPFMSGFGGITVAMMPNGSTYWVFSDNSEFVWTPAVVQSNRLAPMTGGPTPTPDPDCDLDGVIGNGGFETGSATPWSATHAVVDSRSSLQPPHSGSWKAWLNGFGYGNTDTLSQVVDIPAGCADAALEFWLRITTSETLPIAYDTLKLTVSRQGTTTPLRTWSNLDEQEYTMVRVPLGAYAGSTVTLAFTGTEDYSKTTSFVIDDVRMVES</sequence>
<dbReference type="Proteomes" id="UP001371224">
    <property type="component" value="Unassembled WGS sequence"/>
</dbReference>
<organism evidence="1 2">
    <name type="scientific">Microbacterium bandirmense</name>
    <dbReference type="NCBI Taxonomy" id="3122050"/>
    <lineage>
        <taxon>Bacteria</taxon>
        <taxon>Bacillati</taxon>
        <taxon>Actinomycetota</taxon>
        <taxon>Actinomycetes</taxon>
        <taxon>Micrococcales</taxon>
        <taxon>Microbacteriaceae</taxon>
        <taxon>Microbacterium</taxon>
    </lineage>
</organism>
<gene>
    <name evidence="1" type="ORF">WDU99_09175</name>
</gene>
<protein>
    <recommendedName>
        <fullName evidence="3">Beta-lactamase-related domain-containing protein</fullName>
    </recommendedName>
</protein>